<dbReference type="PRINTS" id="PR00385">
    <property type="entry name" value="P450"/>
</dbReference>
<dbReference type="EMBL" id="VCHE01000084">
    <property type="protein sequence ID" value="KAB2572148.1"/>
    <property type="molecule type" value="Genomic_DNA"/>
</dbReference>
<evidence type="ECO:0000313" key="10">
    <source>
        <dbReference type="EMBL" id="KAB2572148.1"/>
    </source>
</evidence>
<evidence type="ECO:0000256" key="7">
    <source>
        <dbReference type="ARBA" id="ARBA00023033"/>
    </source>
</evidence>
<dbReference type="PRINTS" id="PR00463">
    <property type="entry name" value="EP450I"/>
</dbReference>
<feature type="transmembrane region" description="Helical" evidence="9">
    <location>
        <begin position="12"/>
        <end position="29"/>
    </location>
</feature>
<keyword evidence="9" id="KW-0812">Transmembrane</keyword>
<organism evidence="10 11">
    <name type="scientific">Lasiodiplodia theobromae</name>
    <dbReference type="NCBI Taxonomy" id="45133"/>
    <lineage>
        <taxon>Eukaryota</taxon>
        <taxon>Fungi</taxon>
        <taxon>Dikarya</taxon>
        <taxon>Ascomycota</taxon>
        <taxon>Pezizomycotina</taxon>
        <taxon>Dothideomycetes</taxon>
        <taxon>Dothideomycetes incertae sedis</taxon>
        <taxon>Botryosphaeriales</taxon>
        <taxon>Botryosphaeriaceae</taxon>
        <taxon>Lasiodiplodia</taxon>
    </lineage>
</organism>
<evidence type="ECO:0000313" key="11">
    <source>
        <dbReference type="Proteomes" id="UP000325902"/>
    </source>
</evidence>
<name>A0A5N5D383_9PEZI</name>
<evidence type="ECO:0000256" key="8">
    <source>
        <dbReference type="PIRSR" id="PIRSR602401-1"/>
    </source>
</evidence>
<evidence type="ECO:0000256" key="1">
    <source>
        <dbReference type="ARBA" id="ARBA00001971"/>
    </source>
</evidence>
<dbReference type="GO" id="GO:0005506">
    <property type="term" value="F:iron ion binding"/>
    <property type="evidence" value="ECO:0007669"/>
    <property type="project" value="InterPro"/>
</dbReference>
<proteinExistence type="predicted"/>
<dbReference type="CDD" id="cd11051">
    <property type="entry name" value="CYP59-like"/>
    <property type="match status" value="1"/>
</dbReference>
<dbReference type="InterPro" id="IPR036396">
    <property type="entry name" value="Cyt_P450_sf"/>
</dbReference>
<reference evidence="10 11" key="1">
    <citation type="journal article" date="2019" name="Sci. Rep.">
        <title>A multi-omics analysis of the grapevine pathogen Lasiodiplodia theobromae reveals that temperature affects the expression of virulence- and pathogenicity-related genes.</title>
        <authorList>
            <person name="Felix C."/>
            <person name="Meneses R."/>
            <person name="Goncalves M.F.M."/>
            <person name="Tilleman L."/>
            <person name="Duarte A.S."/>
            <person name="Jorrin-Novo J.V."/>
            <person name="Van de Peer Y."/>
            <person name="Deforce D."/>
            <person name="Van Nieuwerburgh F."/>
            <person name="Esteves A.C."/>
            <person name="Alves A."/>
        </authorList>
    </citation>
    <scope>NUCLEOTIDE SEQUENCE [LARGE SCALE GENOMIC DNA]</scope>
    <source>
        <strain evidence="10 11">LA-SOL3</strain>
    </source>
</reference>
<dbReference type="Proteomes" id="UP000325902">
    <property type="component" value="Unassembled WGS sequence"/>
</dbReference>
<comment type="cofactor">
    <cofactor evidence="1 8">
        <name>heme</name>
        <dbReference type="ChEBI" id="CHEBI:30413"/>
    </cofactor>
</comment>
<keyword evidence="11" id="KW-1185">Reference proteome</keyword>
<feature type="binding site" description="axial binding residue" evidence="8">
    <location>
        <position position="482"/>
    </location>
    <ligand>
        <name>heme</name>
        <dbReference type="ChEBI" id="CHEBI:30413"/>
    </ligand>
    <ligandPart>
        <name>Fe</name>
        <dbReference type="ChEBI" id="CHEBI:18248"/>
    </ligandPart>
</feature>
<dbReference type="GO" id="GO:0020037">
    <property type="term" value="F:heme binding"/>
    <property type="evidence" value="ECO:0007669"/>
    <property type="project" value="InterPro"/>
</dbReference>
<dbReference type="InterPro" id="IPR050121">
    <property type="entry name" value="Cytochrome_P450_monoxygenase"/>
</dbReference>
<dbReference type="InterPro" id="IPR001128">
    <property type="entry name" value="Cyt_P450"/>
</dbReference>
<dbReference type="Pfam" id="PF00067">
    <property type="entry name" value="p450"/>
    <property type="match status" value="1"/>
</dbReference>
<dbReference type="PANTHER" id="PTHR24305:SF107">
    <property type="entry name" value="P450, PUTATIVE (EUROFUNG)-RELATED"/>
    <property type="match status" value="1"/>
</dbReference>
<evidence type="ECO:0000256" key="9">
    <source>
        <dbReference type="SAM" id="Phobius"/>
    </source>
</evidence>
<dbReference type="OrthoDB" id="10029320at2759"/>
<keyword evidence="7 10" id="KW-0503">Monooxygenase</keyword>
<dbReference type="PANTHER" id="PTHR24305">
    <property type="entry name" value="CYTOCHROME P450"/>
    <property type="match status" value="1"/>
</dbReference>
<evidence type="ECO:0000256" key="4">
    <source>
        <dbReference type="ARBA" id="ARBA00022723"/>
    </source>
</evidence>
<keyword evidence="3 8" id="KW-0349">Heme</keyword>
<keyword evidence="5" id="KW-0560">Oxidoreductase</keyword>
<keyword evidence="9" id="KW-0472">Membrane</keyword>
<accession>A0A5N5D383</accession>
<protein>
    <submittedName>
        <fullName evidence="10">Putative sterigmatocystin biosynthesis P450 monooxygenase</fullName>
    </submittedName>
</protein>
<gene>
    <name evidence="10" type="primary">stcS_0</name>
    <name evidence="10" type="ORF">DBV05_g9184</name>
</gene>
<comment type="caution">
    <text evidence="10">The sequence shown here is derived from an EMBL/GenBank/DDBJ whole genome shotgun (WGS) entry which is preliminary data.</text>
</comment>
<keyword evidence="9" id="KW-1133">Transmembrane helix</keyword>
<evidence type="ECO:0000256" key="5">
    <source>
        <dbReference type="ARBA" id="ARBA00023002"/>
    </source>
</evidence>
<evidence type="ECO:0000256" key="3">
    <source>
        <dbReference type="ARBA" id="ARBA00022617"/>
    </source>
</evidence>
<dbReference type="InterPro" id="IPR002401">
    <property type="entry name" value="Cyt_P450_E_grp-I"/>
</dbReference>
<dbReference type="GO" id="GO:0016705">
    <property type="term" value="F:oxidoreductase activity, acting on paired donors, with incorporation or reduction of molecular oxygen"/>
    <property type="evidence" value="ECO:0007669"/>
    <property type="project" value="InterPro"/>
</dbReference>
<dbReference type="SUPFAM" id="SSF48264">
    <property type="entry name" value="Cytochrome P450"/>
    <property type="match status" value="1"/>
</dbReference>
<evidence type="ECO:0000256" key="6">
    <source>
        <dbReference type="ARBA" id="ARBA00023004"/>
    </source>
</evidence>
<comment type="pathway">
    <text evidence="2">Secondary metabolite biosynthesis.</text>
</comment>
<dbReference type="AlphaFoldDB" id="A0A5N5D383"/>
<keyword evidence="4 8" id="KW-0479">Metal-binding</keyword>
<keyword evidence="6 8" id="KW-0408">Iron</keyword>
<dbReference type="GO" id="GO:0004497">
    <property type="term" value="F:monooxygenase activity"/>
    <property type="evidence" value="ECO:0007669"/>
    <property type="project" value="UniProtKB-KW"/>
</dbReference>
<evidence type="ECO:0000256" key="2">
    <source>
        <dbReference type="ARBA" id="ARBA00005179"/>
    </source>
</evidence>
<dbReference type="Gene3D" id="1.10.630.10">
    <property type="entry name" value="Cytochrome P450"/>
    <property type="match status" value="1"/>
</dbReference>
<sequence length="556" mass="62729">MDEAAPAAPARYAVTMFVALAGGIIYILMKAYRARKIVNDLRKQGYAMPKFNWITGHMLAIKPFVDKLPPDAITNYIMTTMAFAMKKNAFYLDFWPLSDPILVVTSPQLASQLTQEFNPLKPGNINSAFAHLCGGPNLFTMPDGPWKRWRAIFNPGFSPTYMLDQTPKIVDQCRIFCDKMRQRVRAGEMFPLEEDTLRLTLDVIGIVSMDTDFNYQHGDSDIPKSLRGLIEWVSFGTEMNPFNRWTPRRPFMISYYGRKVDKFIDKELQKRYAERKTSLEEDQKQQQPLRSKKAKSIVALALDAYAAETQSDALDSTFLHYARSQIRLFLFAGHDTTSSAMIYVFHYLSLHPPCLARLRAEHDAVLGADPSAAGAVLSAQPTLLNQLPYTTACIREALRLFPPASSLRVGGVNTVLVDEDGTRYPTAGCNVWALHLALQRNPSVWGPTADQFLPERWLAGPDDPLHPPKGAWRPFEFGPRNCIGQTLAMSEMKIVLAMTAREFEFRDAYEEWDRLHPSKHIKTALGDRAYQVEGGGGGSHAANRYPCRVYFAGEKR</sequence>